<dbReference type="CDD" id="cd02440">
    <property type="entry name" value="AdoMet_MTases"/>
    <property type="match status" value="1"/>
</dbReference>
<dbReference type="PANTHER" id="PTHR43861">
    <property type="entry name" value="TRANS-ACONITATE 2-METHYLTRANSFERASE-RELATED"/>
    <property type="match status" value="1"/>
</dbReference>
<dbReference type="GeneID" id="91471941"/>
<dbReference type="Proteomes" id="UP000649259">
    <property type="component" value="Unassembled WGS sequence"/>
</dbReference>
<gene>
    <name evidence="1" type="ORF">Saso_40850</name>
</gene>
<dbReference type="SUPFAM" id="SSF53335">
    <property type="entry name" value="S-adenosyl-L-methionine-dependent methyltransferases"/>
    <property type="match status" value="1"/>
</dbReference>
<dbReference type="EMBL" id="BNEB01000003">
    <property type="protein sequence ID" value="GHI62435.1"/>
    <property type="molecule type" value="Genomic_DNA"/>
</dbReference>
<dbReference type="Gene3D" id="3.40.50.150">
    <property type="entry name" value="Vaccinia Virus protein VP39"/>
    <property type="match status" value="1"/>
</dbReference>
<keyword evidence="2" id="KW-1185">Reference proteome</keyword>
<dbReference type="RefSeq" id="WP_189927015.1">
    <property type="nucleotide sequence ID" value="NZ_BMSI01000015.1"/>
</dbReference>
<sequence>MPELVGPTCVLCGRTDRERLHDLPYGVIMRCRGCNLVSMLDEKTNHFPSCAYDQTYYRKKPGHQAGYKDYFGEELPERRKLAEVFAEALVATPSTIERSLDVGCGGGYLVEALHLLGVRAFGVDGSEYAIGRAAHRTENCRFICGDLRSPEVVENGPYDVITMMDFLEHVENPVAEISAACSLLAANGRLVVMTPHYGKRLSKAQGRDYVQFKPDHLYHFDEDTLVRVMEKAGPGTVAVSEVIPWVESRGARPPHEFLHKYSQERENVLAVYTAPHDDTA</sequence>
<evidence type="ECO:0000313" key="1">
    <source>
        <dbReference type="EMBL" id="GHI62435.1"/>
    </source>
</evidence>
<dbReference type="PANTHER" id="PTHR43861:SF6">
    <property type="entry name" value="METHYLTRANSFERASE TYPE 11"/>
    <property type="match status" value="1"/>
</dbReference>
<dbReference type="InterPro" id="IPR029063">
    <property type="entry name" value="SAM-dependent_MTases_sf"/>
</dbReference>
<proteinExistence type="predicted"/>
<evidence type="ECO:0000313" key="2">
    <source>
        <dbReference type="Proteomes" id="UP000649259"/>
    </source>
</evidence>
<dbReference type="Pfam" id="PF13489">
    <property type="entry name" value="Methyltransf_23"/>
    <property type="match status" value="1"/>
</dbReference>
<protein>
    <submittedName>
        <fullName evidence="1">Uncharacterized protein</fullName>
    </submittedName>
</protein>
<organism evidence="1 2">
    <name type="scientific">Streptomyces asoensis</name>
    <dbReference type="NCBI Taxonomy" id="249586"/>
    <lineage>
        <taxon>Bacteria</taxon>
        <taxon>Bacillati</taxon>
        <taxon>Actinomycetota</taxon>
        <taxon>Actinomycetes</taxon>
        <taxon>Kitasatosporales</taxon>
        <taxon>Streptomycetaceae</taxon>
        <taxon>Streptomyces</taxon>
    </lineage>
</organism>
<reference evidence="2" key="1">
    <citation type="submission" date="2023-07" db="EMBL/GenBank/DDBJ databases">
        <title>Whole genome shotgun sequence of Streptomyces cacaoi subsp. asoensis NBRC 13813.</title>
        <authorList>
            <person name="Komaki H."/>
            <person name="Tamura T."/>
        </authorList>
    </citation>
    <scope>NUCLEOTIDE SEQUENCE [LARGE SCALE GENOMIC DNA]</scope>
    <source>
        <strain evidence="2">NBRC 13813</strain>
    </source>
</reference>
<accession>A0ABQ3S2S9</accession>
<comment type="caution">
    <text evidence="1">The sequence shown here is derived from an EMBL/GenBank/DDBJ whole genome shotgun (WGS) entry which is preliminary data.</text>
</comment>
<name>A0ABQ3S2S9_9ACTN</name>